<dbReference type="Proteomes" id="UP000573729">
    <property type="component" value="Unassembled WGS sequence"/>
</dbReference>
<protein>
    <submittedName>
        <fullName evidence="4">HCOMODA/2-hydroxy-3-carboxy-muconic semialdehyde decarboxylase</fullName>
        <ecNumber evidence="4">4.1.1.-</ecNumber>
    </submittedName>
</protein>
<dbReference type="GO" id="GO:0019323">
    <property type="term" value="P:pentose catabolic process"/>
    <property type="evidence" value="ECO:0007669"/>
    <property type="project" value="TreeGrafter"/>
</dbReference>
<name>A0A7W7BMZ3_9MICO</name>
<dbReference type="InterPro" id="IPR050197">
    <property type="entry name" value="Aldolase_class_II_sugar_metab"/>
</dbReference>
<dbReference type="SMART" id="SM01007">
    <property type="entry name" value="Aldolase_II"/>
    <property type="match status" value="1"/>
</dbReference>
<keyword evidence="2 4" id="KW-0456">Lyase</keyword>
<dbReference type="Pfam" id="PF00596">
    <property type="entry name" value="Aldolase_II"/>
    <property type="match status" value="1"/>
</dbReference>
<dbReference type="Gene3D" id="3.40.225.10">
    <property type="entry name" value="Class II aldolase/adducin N-terminal domain"/>
    <property type="match status" value="1"/>
</dbReference>
<keyword evidence="5" id="KW-1185">Reference proteome</keyword>
<accession>A0A7W7BMZ3</accession>
<dbReference type="PANTHER" id="PTHR22789:SF0">
    <property type="entry name" value="3-OXO-TETRONATE 4-PHOSPHATE DECARBOXYLASE-RELATED"/>
    <property type="match status" value="1"/>
</dbReference>
<dbReference type="AlphaFoldDB" id="A0A7W7BMZ3"/>
<dbReference type="GO" id="GO:0046872">
    <property type="term" value="F:metal ion binding"/>
    <property type="evidence" value="ECO:0007669"/>
    <property type="project" value="UniProtKB-KW"/>
</dbReference>
<evidence type="ECO:0000313" key="4">
    <source>
        <dbReference type="EMBL" id="MBB4665627.1"/>
    </source>
</evidence>
<sequence length="207" mass="21825">MSVRDPDDPSRFLISRNLAPGLVTPDDIQVIGLDGTTADDRPSYLERFIHGEIYRARADVQAVVHSHSASMVPFSISRTPLQAVWHMAGFLGEAVPVFEIRDSVGSSSDLLIRSGSLGADLAATLGGAAVALMRGHGFVAVGDSIPQAVARAVYADLNARAQVTAGQLGGYTALTAEEGAAAAESNNGQLTRAWEIWRANARRGESV</sequence>
<dbReference type="GO" id="GO:0005829">
    <property type="term" value="C:cytosol"/>
    <property type="evidence" value="ECO:0007669"/>
    <property type="project" value="TreeGrafter"/>
</dbReference>
<evidence type="ECO:0000256" key="2">
    <source>
        <dbReference type="ARBA" id="ARBA00023239"/>
    </source>
</evidence>
<evidence type="ECO:0000313" key="5">
    <source>
        <dbReference type="Proteomes" id="UP000573729"/>
    </source>
</evidence>
<dbReference type="PANTHER" id="PTHR22789">
    <property type="entry name" value="FUCULOSE PHOSPHATE ALDOLASE"/>
    <property type="match status" value="1"/>
</dbReference>
<evidence type="ECO:0000256" key="1">
    <source>
        <dbReference type="ARBA" id="ARBA00022723"/>
    </source>
</evidence>
<dbReference type="InterPro" id="IPR001303">
    <property type="entry name" value="Aldolase_II/adducin_N"/>
</dbReference>
<dbReference type="InterPro" id="IPR036409">
    <property type="entry name" value="Aldolase_II/adducin_N_sf"/>
</dbReference>
<dbReference type="EC" id="4.1.1.-" evidence="4"/>
<reference evidence="4 5" key="1">
    <citation type="submission" date="2020-08" db="EMBL/GenBank/DDBJ databases">
        <title>Sequencing the genomes of 1000 actinobacteria strains.</title>
        <authorList>
            <person name="Klenk H.-P."/>
        </authorList>
    </citation>
    <scope>NUCLEOTIDE SEQUENCE [LARGE SCALE GENOMIC DNA]</scope>
    <source>
        <strain evidence="4 5">DSM 24947</strain>
    </source>
</reference>
<dbReference type="SUPFAM" id="SSF53639">
    <property type="entry name" value="AraD/HMP-PK domain-like"/>
    <property type="match status" value="1"/>
</dbReference>
<gene>
    <name evidence="4" type="ORF">BKA24_000336</name>
</gene>
<organism evidence="4 5">
    <name type="scientific">Microbacterium marinum</name>
    <dbReference type="NCBI Taxonomy" id="421115"/>
    <lineage>
        <taxon>Bacteria</taxon>
        <taxon>Bacillati</taxon>
        <taxon>Actinomycetota</taxon>
        <taxon>Actinomycetes</taxon>
        <taxon>Micrococcales</taxon>
        <taxon>Microbacteriaceae</taxon>
        <taxon>Microbacterium</taxon>
    </lineage>
</organism>
<keyword evidence="1" id="KW-0479">Metal-binding</keyword>
<evidence type="ECO:0000259" key="3">
    <source>
        <dbReference type="SMART" id="SM01007"/>
    </source>
</evidence>
<feature type="domain" description="Class II aldolase/adducin N-terminal" evidence="3">
    <location>
        <begin position="1"/>
        <end position="163"/>
    </location>
</feature>
<dbReference type="EMBL" id="JACHMD010000001">
    <property type="protein sequence ID" value="MBB4665627.1"/>
    <property type="molecule type" value="Genomic_DNA"/>
</dbReference>
<comment type="caution">
    <text evidence="4">The sequence shown here is derived from an EMBL/GenBank/DDBJ whole genome shotgun (WGS) entry which is preliminary data.</text>
</comment>
<dbReference type="GO" id="GO:0016832">
    <property type="term" value="F:aldehyde-lyase activity"/>
    <property type="evidence" value="ECO:0007669"/>
    <property type="project" value="TreeGrafter"/>
</dbReference>
<proteinExistence type="predicted"/>